<dbReference type="EMBL" id="VITN01000025">
    <property type="protein sequence ID" value="TWB12340.1"/>
    <property type="molecule type" value="Genomic_DNA"/>
</dbReference>
<dbReference type="InterPro" id="IPR019734">
    <property type="entry name" value="TPR_rpt"/>
</dbReference>
<dbReference type="RefSeq" id="WP_145753532.1">
    <property type="nucleotide sequence ID" value="NZ_VITN01000025.1"/>
</dbReference>
<dbReference type="InterPro" id="IPR011990">
    <property type="entry name" value="TPR-like_helical_dom_sf"/>
</dbReference>
<name>A0A560ESJ3_9PROT</name>
<dbReference type="Gene3D" id="1.25.40.10">
    <property type="entry name" value="Tetratricopeptide repeat domain"/>
    <property type="match status" value="2"/>
</dbReference>
<dbReference type="Gene3D" id="3.40.50.2000">
    <property type="entry name" value="Glycogen Phosphorylase B"/>
    <property type="match status" value="1"/>
</dbReference>
<dbReference type="OrthoDB" id="9778733at2"/>
<dbReference type="SMART" id="SM00028">
    <property type="entry name" value="TPR"/>
    <property type="match status" value="6"/>
</dbReference>
<feature type="repeat" description="TPR" evidence="3">
    <location>
        <begin position="144"/>
        <end position="177"/>
    </location>
</feature>
<evidence type="ECO:0000256" key="2">
    <source>
        <dbReference type="ARBA" id="ARBA00022803"/>
    </source>
</evidence>
<dbReference type="Pfam" id="PF13432">
    <property type="entry name" value="TPR_16"/>
    <property type="match status" value="2"/>
</dbReference>
<evidence type="ECO:0000256" key="1">
    <source>
        <dbReference type="ARBA" id="ARBA00022737"/>
    </source>
</evidence>
<organism evidence="4 5">
    <name type="scientific">Nitrospirillum amazonense</name>
    <dbReference type="NCBI Taxonomy" id="28077"/>
    <lineage>
        <taxon>Bacteria</taxon>
        <taxon>Pseudomonadati</taxon>
        <taxon>Pseudomonadota</taxon>
        <taxon>Alphaproteobacteria</taxon>
        <taxon>Rhodospirillales</taxon>
        <taxon>Azospirillaceae</taxon>
        <taxon>Nitrospirillum</taxon>
    </lineage>
</organism>
<dbReference type="PANTHER" id="PTHR44227:SF3">
    <property type="entry name" value="PROTEIN O-MANNOSYL-TRANSFERASE TMTC4"/>
    <property type="match status" value="1"/>
</dbReference>
<dbReference type="PANTHER" id="PTHR44227">
    <property type="match status" value="1"/>
</dbReference>
<sequence length="531" mass="56823">MSTPAALFREALIAHRAGDLSRAAAAYQRLIEQTGPERQEHRDALGNLGALRLAQGDAAEADRLFQAGLVLAPLDAALLDNRGIALKALDRLAEAADHHRQAIAANPSHTNAYGNLGVCLTEQGDLQGARRCLERAVALAPGGADSWHNLGKVHEGLGDSPAAIQAYRHAVAADAAHRPAWINLGTILDHTGDSMGALAAYDAGLALAPTDPKIRWNRSQVLLKLGRLAEGWAEAEWRWTGNAGLAAQRRPFTIPLWAGEDLGGGTLLIHSEQGWGDTLQMLRFLAPAARAANARLVVETRAELIRLIEASWDLLGLAEAAPVLLPLAADFPGVGGLPPADAHLPMMSLPGRLGVTLDTLPGGPVPYLRAPEDSRRRWAPRIAEGRNGRRLTAGLVWQGNPGHWNDRRRSLPPETLAPLLRRADIAWHSLQKDGAPVAGLIPLGPHLTDFAETAAAVNALDLVITVDTAVAHLAGALGRPAWLLLPHVAEWRWMDDRTDSPWYPSMRLFRQPAPGDWPTVVAAVGTALDAL</sequence>
<feature type="repeat" description="TPR" evidence="3">
    <location>
        <begin position="110"/>
        <end position="143"/>
    </location>
</feature>
<evidence type="ECO:0000313" key="5">
    <source>
        <dbReference type="Proteomes" id="UP000319859"/>
    </source>
</evidence>
<dbReference type="Proteomes" id="UP000319859">
    <property type="component" value="Unassembled WGS sequence"/>
</dbReference>
<dbReference type="Pfam" id="PF13424">
    <property type="entry name" value="TPR_12"/>
    <property type="match status" value="1"/>
</dbReference>
<dbReference type="InterPro" id="IPR052346">
    <property type="entry name" value="O-mannosyl-transferase_TMTC"/>
</dbReference>
<gene>
    <name evidence="4" type="ORF">FBZ89_12536</name>
</gene>
<evidence type="ECO:0000313" key="4">
    <source>
        <dbReference type="EMBL" id="TWB12340.1"/>
    </source>
</evidence>
<proteinExistence type="predicted"/>
<dbReference type="AlphaFoldDB" id="A0A560ESJ3"/>
<keyword evidence="1" id="KW-0677">Repeat</keyword>
<keyword evidence="2 3" id="KW-0802">TPR repeat</keyword>
<evidence type="ECO:0000256" key="3">
    <source>
        <dbReference type="PROSITE-ProRule" id="PRU00339"/>
    </source>
</evidence>
<accession>A0A560ESJ3</accession>
<reference evidence="4 5" key="1">
    <citation type="submission" date="2019-06" db="EMBL/GenBank/DDBJ databases">
        <title>Genomic Encyclopedia of Type Strains, Phase IV (KMG-V): Genome sequencing to study the core and pangenomes of soil and plant-associated prokaryotes.</title>
        <authorList>
            <person name="Whitman W."/>
        </authorList>
    </citation>
    <scope>NUCLEOTIDE SEQUENCE [LARGE SCALE GENOMIC DNA]</scope>
    <source>
        <strain evidence="4 5">BR 11880</strain>
    </source>
</reference>
<protein>
    <submittedName>
        <fullName evidence="4">Tetratricopeptide (TPR) repeat protein</fullName>
    </submittedName>
</protein>
<comment type="caution">
    <text evidence="4">The sequence shown here is derived from an EMBL/GenBank/DDBJ whole genome shotgun (WGS) entry which is preliminary data.</text>
</comment>
<dbReference type="SUPFAM" id="SSF53756">
    <property type="entry name" value="UDP-Glycosyltransferase/glycogen phosphorylase"/>
    <property type="match status" value="1"/>
</dbReference>
<dbReference type="SUPFAM" id="SSF48452">
    <property type="entry name" value="TPR-like"/>
    <property type="match status" value="1"/>
</dbReference>
<dbReference type="PROSITE" id="PS50005">
    <property type="entry name" value="TPR"/>
    <property type="match status" value="2"/>
</dbReference>